<dbReference type="EMBL" id="LJIG01001753">
    <property type="protein sequence ID" value="KRT85187.1"/>
    <property type="molecule type" value="Genomic_DNA"/>
</dbReference>
<dbReference type="PROSITE" id="PS00028">
    <property type="entry name" value="ZINC_FINGER_C2H2_1"/>
    <property type="match status" value="1"/>
</dbReference>
<feature type="domain" description="C2H2-type" evidence="1">
    <location>
        <begin position="83"/>
        <end position="105"/>
    </location>
</feature>
<evidence type="ECO:0000313" key="3">
    <source>
        <dbReference type="Proteomes" id="UP000051574"/>
    </source>
</evidence>
<name>A0A0T6BCW8_9SCAR</name>
<dbReference type="Proteomes" id="UP000051574">
    <property type="component" value="Unassembled WGS sequence"/>
</dbReference>
<sequence>MQFDLFDVNTSIGAMESYNVFDNKLQKLIQGGLYTIQLEKEDKENEGAINLFASFYLTSITLPALDIPILVEEWVSKSTNLTCSYCRIEFTDANQHREHYKLDWHRYNLKLDLMSKPPVSELQFYDHTDDISSISGSESDEEETLDTMATAQGKIFLRNVTGHVLSMYRCLLVGKKMDIDDHSALSSLQEYHRNDQWTVLMLGGGHFAGA</sequence>
<dbReference type="OrthoDB" id="429841at2759"/>
<keyword evidence="3" id="KW-1185">Reference proteome</keyword>
<accession>A0A0T6BCW8</accession>
<dbReference type="AlphaFoldDB" id="A0A0T6BCW8"/>
<proteinExistence type="predicted"/>
<dbReference type="InterPro" id="IPR013087">
    <property type="entry name" value="Znf_C2H2_type"/>
</dbReference>
<dbReference type="SUPFAM" id="SSF57667">
    <property type="entry name" value="beta-beta-alpha zinc fingers"/>
    <property type="match status" value="1"/>
</dbReference>
<dbReference type="InterPro" id="IPR036236">
    <property type="entry name" value="Znf_C2H2_sf"/>
</dbReference>
<feature type="non-terminal residue" evidence="2">
    <location>
        <position position="210"/>
    </location>
</feature>
<dbReference type="PANTHER" id="PTHR16036:SF2">
    <property type="entry name" value="TRNA ENDONUCLEASE ANKZF1"/>
    <property type="match status" value="1"/>
</dbReference>
<organism evidence="2 3">
    <name type="scientific">Oryctes borbonicus</name>
    <dbReference type="NCBI Taxonomy" id="1629725"/>
    <lineage>
        <taxon>Eukaryota</taxon>
        <taxon>Metazoa</taxon>
        <taxon>Ecdysozoa</taxon>
        <taxon>Arthropoda</taxon>
        <taxon>Hexapoda</taxon>
        <taxon>Insecta</taxon>
        <taxon>Pterygota</taxon>
        <taxon>Neoptera</taxon>
        <taxon>Endopterygota</taxon>
        <taxon>Coleoptera</taxon>
        <taxon>Polyphaga</taxon>
        <taxon>Scarabaeiformia</taxon>
        <taxon>Scarabaeidae</taxon>
        <taxon>Dynastinae</taxon>
        <taxon>Oryctes</taxon>
    </lineage>
</organism>
<dbReference type="GO" id="GO:0036503">
    <property type="term" value="P:ERAD pathway"/>
    <property type="evidence" value="ECO:0007669"/>
    <property type="project" value="TreeGrafter"/>
</dbReference>
<comment type="caution">
    <text evidence="2">The sequence shown here is derived from an EMBL/GenBank/DDBJ whole genome shotgun (WGS) entry which is preliminary data.</text>
</comment>
<evidence type="ECO:0000259" key="1">
    <source>
        <dbReference type="PROSITE" id="PS00028"/>
    </source>
</evidence>
<reference evidence="2 3" key="1">
    <citation type="submission" date="2015-09" db="EMBL/GenBank/DDBJ databases">
        <title>Draft genome of the scarab beetle Oryctes borbonicus.</title>
        <authorList>
            <person name="Meyer J.M."/>
            <person name="Markov G.V."/>
            <person name="Baskaran P."/>
            <person name="Herrmann M."/>
            <person name="Sommer R.J."/>
            <person name="Roedelsperger C."/>
        </authorList>
    </citation>
    <scope>NUCLEOTIDE SEQUENCE [LARGE SCALE GENOMIC DNA]</scope>
    <source>
        <strain evidence="2">OB123</strain>
        <tissue evidence="2">Whole animal</tissue>
    </source>
</reference>
<protein>
    <recommendedName>
        <fullName evidence="1">C2H2-type domain-containing protein</fullName>
    </recommendedName>
</protein>
<dbReference type="PANTHER" id="PTHR16036">
    <property type="entry name" value="ANKYRIN REPEAT AND ZINC FINGER DOMAIN-CONTAINING PROTEIN 1"/>
    <property type="match status" value="1"/>
</dbReference>
<evidence type="ECO:0000313" key="2">
    <source>
        <dbReference type="EMBL" id="KRT85187.1"/>
    </source>
</evidence>
<dbReference type="InterPro" id="IPR047139">
    <property type="entry name" value="ANKZ1/VMS1"/>
</dbReference>
<gene>
    <name evidence="2" type="ORF">AMK59_1459</name>
</gene>